<gene>
    <name evidence="3" type="ORF">FNJ87_19810</name>
</gene>
<evidence type="ECO:0000313" key="3">
    <source>
        <dbReference type="EMBL" id="MBF4986456.1"/>
    </source>
</evidence>
<feature type="region of interest" description="Disordered" evidence="1">
    <location>
        <begin position="34"/>
        <end position="65"/>
    </location>
</feature>
<evidence type="ECO:0000313" key="4">
    <source>
        <dbReference type="Proteomes" id="UP001194729"/>
    </source>
</evidence>
<dbReference type="EMBL" id="JADKYU010001217">
    <property type="protein sequence ID" value="MBF4986456.1"/>
    <property type="molecule type" value="Genomic_DNA"/>
</dbReference>
<dbReference type="Pfam" id="PF24346">
    <property type="entry name" value="DUF7507"/>
    <property type="match status" value="1"/>
</dbReference>
<dbReference type="InterPro" id="IPR047589">
    <property type="entry name" value="DUF11_rpt"/>
</dbReference>
<dbReference type="NCBIfam" id="TIGR01451">
    <property type="entry name" value="B_ant_repeat"/>
    <property type="match status" value="1"/>
</dbReference>
<dbReference type="PROSITE" id="PS00018">
    <property type="entry name" value="EF_HAND_1"/>
    <property type="match status" value="1"/>
</dbReference>
<comment type="caution">
    <text evidence="3">The sequence shown here is derived from an EMBL/GenBank/DDBJ whole genome shotgun (WGS) entry which is preliminary data.</text>
</comment>
<dbReference type="InterPro" id="IPR055354">
    <property type="entry name" value="DUF7507"/>
</dbReference>
<feature type="non-terminal residue" evidence="3">
    <location>
        <position position="1"/>
    </location>
</feature>
<feature type="non-terminal residue" evidence="3">
    <location>
        <position position="198"/>
    </location>
</feature>
<evidence type="ECO:0000256" key="1">
    <source>
        <dbReference type="SAM" id="MobiDB-lite"/>
    </source>
</evidence>
<proteinExistence type="predicted"/>
<feature type="domain" description="DUF7507" evidence="2">
    <location>
        <begin position="76"/>
        <end position="179"/>
    </location>
</feature>
<accession>A0ABS0ABB5</accession>
<dbReference type="InterPro" id="IPR018247">
    <property type="entry name" value="EF_Hand_1_Ca_BS"/>
</dbReference>
<evidence type="ECO:0000259" key="2">
    <source>
        <dbReference type="Pfam" id="PF24346"/>
    </source>
</evidence>
<sequence length="198" mass="20294">PLLPGIVATVNYTYALTQPDINLGGVTNSAIVNATDDGSGDPLSDVSDSANPIDEDNDMDGDLTNDPTITPLTPTAEITLVKTGVYVDVNMNGMVDVNDMITYTFTVTNSGTIQVNSLVINDATVGAVNLAVSPAILNPSEMGVATFDYTLTQADIDNGTVVNTATASGFDSIGDPVSDISDSGNPADETGAPDDDTT</sequence>
<feature type="compositionally biased region" description="Acidic residues" evidence="1">
    <location>
        <begin position="53"/>
        <end position="63"/>
    </location>
</feature>
<feature type="region of interest" description="Disordered" evidence="1">
    <location>
        <begin position="171"/>
        <end position="198"/>
    </location>
</feature>
<name>A0ABS0ABB5_9FLAO</name>
<keyword evidence="4" id="KW-1185">Reference proteome</keyword>
<organism evidence="3 4">
    <name type="scientific">Nonlabens mediterrranea</name>
    <dbReference type="NCBI Taxonomy" id="1419947"/>
    <lineage>
        <taxon>Bacteria</taxon>
        <taxon>Pseudomonadati</taxon>
        <taxon>Bacteroidota</taxon>
        <taxon>Flavobacteriia</taxon>
        <taxon>Flavobacteriales</taxon>
        <taxon>Flavobacteriaceae</taxon>
        <taxon>Nonlabens</taxon>
    </lineage>
</organism>
<reference evidence="3 4" key="1">
    <citation type="submission" date="2020-11" db="EMBL/GenBank/DDBJ databases">
        <title>P. mediterranea TC4 genome.</title>
        <authorList>
            <person name="Molmeret M."/>
        </authorList>
    </citation>
    <scope>NUCLEOTIDE SEQUENCE [LARGE SCALE GENOMIC DNA]</scope>
    <source>
        <strain evidence="3 4">TC4</strain>
    </source>
</reference>
<protein>
    <recommendedName>
        <fullName evidence="2">DUF7507 domain-containing protein</fullName>
    </recommendedName>
</protein>
<dbReference type="Proteomes" id="UP001194729">
    <property type="component" value="Unassembled WGS sequence"/>
</dbReference>